<dbReference type="EMBL" id="WIGN01000340">
    <property type="protein sequence ID" value="KAF6798191.1"/>
    <property type="molecule type" value="Genomic_DNA"/>
</dbReference>
<organism evidence="2 3">
    <name type="scientific">Colletotrichum sojae</name>
    <dbReference type="NCBI Taxonomy" id="2175907"/>
    <lineage>
        <taxon>Eukaryota</taxon>
        <taxon>Fungi</taxon>
        <taxon>Dikarya</taxon>
        <taxon>Ascomycota</taxon>
        <taxon>Pezizomycotina</taxon>
        <taxon>Sordariomycetes</taxon>
        <taxon>Hypocreomycetidae</taxon>
        <taxon>Glomerellales</taxon>
        <taxon>Glomerellaceae</taxon>
        <taxon>Colletotrichum</taxon>
        <taxon>Colletotrichum orchidearum species complex</taxon>
    </lineage>
</organism>
<feature type="compositionally biased region" description="Polar residues" evidence="1">
    <location>
        <begin position="119"/>
        <end position="134"/>
    </location>
</feature>
<dbReference type="AlphaFoldDB" id="A0A8H6MLY8"/>
<keyword evidence="3" id="KW-1185">Reference proteome</keyword>
<comment type="caution">
    <text evidence="2">The sequence shown here is derived from an EMBL/GenBank/DDBJ whole genome shotgun (WGS) entry which is preliminary data.</text>
</comment>
<evidence type="ECO:0000313" key="2">
    <source>
        <dbReference type="EMBL" id="KAF6798191.1"/>
    </source>
</evidence>
<accession>A0A8H6MLY8</accession>
<feature type="region of interest" description="Disordered" evidence="1">
    <location>
        <begin position="79"/>
        <end position="142"/>
    </location>
</feature>
<evidence type="ECO:0000256" key="1">
    <source>
        <dbReference type="SAM" id="MobiDB-lite"/>
    </source>
</evidence>
<feature type="compositionally biased region" description="Basic and acidic residues" evidence="1">
    <location>
        <begin position="88"/>
        <end position="99"/>
    </location>
</feature>
<reference evidence="2 3" key="1">
    <citation type="journal article" date="2020" name="Phytopathology">
        <title>Genome Sequence Resources of Colletotrichum truncatum, C. plurivorum, C. musicola, and C. sojae: Four Species Pathogenic to Soybean (Glycine max).</title>
        <authorList>
            <person name="Rogerio F."/>
            <person name="Boufleur T.R."/>
            <person name="Ciampi-Guillardi M."/>
            <person name="Sukno S.A."/>
            <person name="Thon M.R."/>
            <person name="Massola Junior N.S."/>
            <person name="Baroncelli R."/>
        </authorList>
    </citation>
    <scope>NUCLEOTIDE SEQUENCE [LARGE SCALE GENOMIC DNA]</scope>
    <source>
        <strain evidence="2 3">LFN0009</strain>
    </source>
</reference>
<dbReference type="Proteomes" id="UP000652219">
    <property type="component" value="Unassembled WGS sequence"/>
</dbReference>
<sequence>MRFSFLMRVSPSRSGKDITQADLGEYGRFVIGGRPGQDLHSRTRDACRRSITTWATNRIKAEPSPDPLFAGNFPATAGVYARESPGPRLRDAHARDLTRPDATSEFDLPLAKNSKPARPTTQASFTHQPAQTGLMTEAGEEG</sequence>
<name>A0A8H6MLY8_9PEZI</name>
<evidence type="ECO:0000313" key="3">
    <source>
        <dbReference type="Proteomes" id="UP000652219"/>
    </source>
</evidence>
<gene>
    <name evidence="2" type="ORF">CSOJ01_12779</name>
</gene>
<protein>
    <submittedName>
        <fullName evidence="2">Uncharacterized protein</fullName>
    </submittedName>
</protein>
<proteinExistence type="predicted"/>